<keyword evidence="2 18" id="KW-0723">Serine/threonine-protein kinase</keyword>
<dbReference type="AlphaFoldDB" id="A0A0E0REI6"/>
<evidence type="ECO:0000256" key="5">
    <source>
        <dbReference type="ARBA" id="ARBA00022692"/>
    </source>
</evidence>
<evidence type="ECO:0000259" key="22">
    <source>
        <dbReference type="PROSITE" id="PS50927"/>
    </source>
</evidence>
<dbReference type="InterPro" id="IPR000719">
    <property type="entry name" value="Prot_kinase_dom"/>
</dbReference>
<sequence length="837" mass="93790">MSRRRGEGGGFLRDCGCAHAVAGSPPSAVEASPARRQCAAAIFVLRRLLAWAALSPSGQHRLTAAPLAGHANYLHKGSSLSAKHASNVLRSTDGTFSFGFYNLSSTVFTLSIWFTNSADKTIAWSANQDRPVHESGSKVMLNKDGSMVLTDYDGTVVWQISSSAEAVRAELMDSGNLVVKDQGGSILWQSFDHPTNTLLPMQPVTATAKLVSTDPSHPTSYYTLRFDDRYVLSLAYDGPDIFNLYWPNPDQSSWTNYRISYNRSRSGVLDKLGKFMASDNTTFYASDWGLEIKRRLTLDYDGNLRLYSLNESDGSWYNSWMAFSQPCEIHGLCGWNGICAYTPKIGCSCPPGYVVSDPGDWSRGCKPAFNLTCSNDGQKMSFVRIPQTDFWGFDMNYVMSTSLHACRAMCLASCSCVAFVYKVYPNGCFLKSDLFNGKTVSGYPGAAYIKVPQSFLSRSQAHVSELANRHVCNASKTQTFNYATQSNKGTGMMWYYYYCFLAAFFLVELCFIAFGWWFMAKTHSARSAIWAAEEGYRVVTDHFRRFTYKELRRATRNFKDELGRGRYGSVYKGILDDNRIVAIKKLKDVKQGEAEFQTEVSVIGSIYHMNLVRVMGVCSEGSHRLLVYEYVENGSLAMFLFGSKGLLQWQHRYKIAVGVAKGLAYLHHECMDWIIHCDVKPENILLDQDFEPKISDFGFAKLLQRNQTDPNMSKIRGTRGYIAPEWVSGVPITEKVDVYSYGVVLLELVMGLRMSELPANGSADEGAALRQLVWTVTEKIKTGDQTLIDGVVDPRLNGNFVRSEVLLVLEFAVLCLEKERNQRPNMNHVVQKFLSYE</sequence>
<dbReference type="FunFam" id="1.10.510.10:FF:000237">
    <property type="entry name" value="G-type lectin S-receptor-like serine/threonine-protein kinase"/>
    <property type="match status" value="1"/>
</dbReference>
<evidence type="ECO:0000256" key="17">
    <source>
        <dbReference type="ARBA" id="ARBA00048679"/>
    </source>
</evidence>
<feature type="domain" description="Apple" evidence="23">
    <location>
        <begin position="373"/>
        <end position="447"/>
    </location>
</feature>
<evidence type="ECO:0000256" key="19">
    <source>
        <dbReference type="PROSITE-ProRule" id="PRU10141"/>
    </source>
</evidence>
<dbReference type="SUPFAM" id="SSF57414">
    <property type="entry name" value="Hairpin loop containing domain-like"/>
    <property type="match status" value="1"/>
</dbReference>
<comment type="similarity">
    <text evidence="18">Belongs to the protein kinase superfamily. Ser/Thr protein kinase family.</text>
</comment>
<dbReference type="PIRSF" id="PIRSF000641">
    <property type="entry name" value="SRK"/>
    <property type="match status" value="1"/>
</dbReference>
<dbReference type="EC" id="2.7.11.1" evidence="18"/>
<keyword evidence="9 18" id="KW-0418">Kinase</keyword>
<dbReference type="PROSITE" id="PS50011">
    <property type="entry name" value="PROTEIN_KINASE_DOM"/>
    <property type="match status" value="1"/>
</dbReference>
<dbReference type="EnsemblPlants" id="ORUFI12G05320.1">
    <property type="protein sequence ID" value="ORUFI12G05320.1"/>
    <property type="gene ID" value="ORUFI12G05320"/>
</dbReference>
<dbReference type="InterPro" id="IPR008271">
    <property type="entry name" value="Ser/Thr_kinase_AS"/>
</dbReference>
<dbReference type="InterPro" id="IPR017441">
    <property type="entry name" value="Protein_kinase_ATP_BS"/>
</dbReference>
<dbReference type="STRING" id="4529.A0A0E0REI6"/>
<dbReference type="HOGENOM" id="CLU_000288_116_2_1"/>
<dbReference type="Gene3D" id="1.10.510.10">
    <property type="entry name" value="Transferase(Phosphotransferase) domain 1"/>
    <property type="match status" value="1"/>
</dbReference>
<dbReference type="GO" id="GO:0016020">
    <property type="term" value="C:membrane"/>
    <property type="evidence" value="ECO:0007669"/>
    <property type="project" value="UniProtKB-SubCell"/>
</dbReference>
<keyword evidence="6" id="KW-0732">Signal</keyword>
<dbReference type="CDD" id="cd01098">
    <property type="entry name" value="PAN_AP_plant"/>
    <property type="match status" value="1"/>
</dbReference>
<proteinExistence type="inferred from homology"/>
<dbReference type="PANTHER" id="PTHR47974">
    <property type="entry name" value="OS07G0415500 PROTEIN"/>
    <property type="match status" value="1"/>
</dbReference>
<evidence type="ECO:0000256" key="3">
    <source>
        <dbReference type="ARBA" id="ARBA00022536"/>
    </source>
</evidence>
<accession>A0A0E0REI6</accession>
<evidence type="ECO:0000313" key="24">
    <source>
        <dbReference type="EnsemblPlants" id="ORUFI12G05320.1"/>
    </source>
</evidence>
<keyword evidence="13" id="KW-1015">Disulfide bond</keyword>
<evidence type="ECO:0000256" key="7">
    <source>
        <dbReference type="ARBA" id="ARBA00022734"/>
    </source>
</evidence>
<feature type="binding site" evidence="19">
    <location>
        <position position="585"/>
    </location>
    <ligand>
        <name>ATP</name>
        <dbReference type="ChEBI" id="CHEBI:30616"/>
    </ligand>
</feature>
<dbReference type="Pfam" id="PF01453">
    <property type="entry name" value="B_lectin"/>
    <property type="match status" value="1"/>
</dbReference>
<dbReference type="SUPFAM" id="SSF56112">
    <property type="entry name" value="Protein kinase-like (PK-like)"/>
    <property type="match status" value="1"/>
</dbReference>
<dbReference type="SMART" id="SM00108">
    <property type="entry name" value="B_lectin"/>
    <property type="match status" value="1"/>
</dbReference>
<dbReference type="GO" id="GO:0030246">
    <property type="term" value="F:carbohydrate binding"/>
    <property type="evidence" value="ECO:0007669"/>
    <property type="project" value="UniProtKB-KW"/>
</dbReference>
<evidence type="ECO:0000256" key="13">
    <source>
        <dbReference type="ARBA" id="ARBA00023157"/>
    </source>
</evidence>
<name>A0A0E0REI6_ORYRU</name>
<keyword evidence="5 20" id="KW-0812">Transmembrane</keyword>
<dbReference type="Gene3D" id="3.30.200.20">
    <property type="entry name" value="Phosphorylase Kinase, domain 1"/>
    <property type="match status" value="1"/>
</dbReference>
<dbReference type="PROSITE" id="PS50927">
    <property type="entry name" value="BULB_LECTIN"/>
    <property type="match status" value="1"/>
</dbReference>
<dbReference type="eggNOG" id="ENOG502QRH4">
    <property type="taxonomic scope" value="Eukaryota"/>
</dbReference>
<evidence type="ECO:0000259" key="21">
    <source>
        <dbReference type="PROSITE" id="PS50011"/>
    </source>
</evidence>
<dbReference type="Pfam" id="PF00069">
    <property type="entry name" value="Pkinase"/>
    <property type="match status" value="1"/>
</dbReference>
<keyword evidence="10 18" id="KW-0067">ATP-binding</keyword>
<evidence type="ECO:0000256" key="4">
    <source>
        <dbReference type="ARBA" id="ARBA00022679"/>
    </source>
</evidence>
<evidence type="ECO:0000256" key="11">
    <source>
        <dbReference type="ARBA" id="ARBA00022989"/>
    </source>
</evidence>
<keyword evidence="3" id="KW-0245">EGF-like domain</keyword>
<feature type="transmembrane region" description="Helical" evidence="20">
    <location>
        <begin position="495"/>
        <end position="519"/>
    </location>
</feature>
<dbReference type="InterPro" id="IPR000858">
    <property type="entry name" value="S_locus_glycoprot_dom"/>
</dbReference>
<dbReference type="CDD" id="cd14066">
    <property type="entry name" value="STKc_IRAK"/>
    <property type="match status" value="1"/>
</dbReference>
<reference evidence="25" key="1">
    <citation type="submission" date="2013-06" db="EMBL/GenBank/DDBJ databases">
        <authorList>
            <person name="Zhao Q."/>
        </authorList>
    </citation>
    <scope>NUCLEOTIDE SEQUENCE</scope>
    <source>
        <strain evidence="25">cv. W1943</strain>
    </source>
</reference>
<dbReference type="InterPro" id="IPR024171">
    <property type="entry name" value="SRK-like_kinase"/>
</dbReference>
<dbReference type="SUPFAM" id="SSF51110">
    <property type="entry name" value="alpha-D-mannose-specific plant lectins"/>
    <property type="match status" value="1"/>
</dbReference>
<dbReference type="Gene3D" id="3.50.4.10">
    <property type="entry name" value="Hepatocyte Growth Factor"/>
    <property type="match status" value="1"/>
</dbReference>
<dbReference type="InterPro" id="IPR001480">
    <property type="entry name" value="Bulb-type_lectin_dom"/>
</dbReference>
<dbReference type="InterPro" id="IPR011009">
    <property type="entry name" value="Kinase-like_dom_sf"/>
</dbReference>
<feature type="domain" description="Bulb-type lectin" evidence="22">
    <location>
        <begin position="71"/>
        <end position="192"/>
    </location>
</feature>
<feature type="domain" description="Protein kinase" evidence="21">
    <location>
        <begin position="556"/>
        <end position="834"/>
    </location>
</feature>
<dbReference type="GO" id="GO:0051707">
    <property type="term" value="P:response to other organism"/>
    <property type="evidence" value="ECO:0007669"/>
    <property type="project" value="UniProtKB-ARBA"/>
</dbReference>
<dbReference type="GO" id="GO:0106310">
    <property type="term" value="F:protein serine kinase activity"/>
    <property type="evidence" value="ECO:0007669"/>
    <property type="project" value="RHEA"/>
</dbReference>
<dbReference type="OMA" id="ISYNRSR"/>
<dbReference type="Pfam" id="PF08276">
    <property type="entry name" value="PAN_2"/>
    <property type="match status" value="1"/>
</dbReference>
<evidence type="ECO:0000256" key="16">
    <source>
        <dbReference type="ARBA" id="ARBA00047899"/>
    </source>
</evidence>
<evidence type="ECO:0000256" key="12">
    <source>
        <dbReference type="ARBA" id="ARBA00023136"/>
    </source>
</evidence>
<evidence type="ECO:0000256" key="9">
    <source>
        <dbReference type="ARBA" id="ARBA00022777"/>
    </source>
</evidence>
<keyword evidence="8 18" id="KW-0547">Nucleotide-binding</keyword>
<dbReference type="PROSITE" id="PS50948">
    <property type="entry name" value="PAN"/>
    <property type="match status" value="1"/>
</dbReference>
<reference evidence="24" key="2">
    <citation type="submission" date="2015-06" db="UniProtKB">
        <authorList>
            <consortium name="EnsemblPlants"/>
        </authorList>
    </citation>
    <scope>IDENTIFICATION</scope>
</reference>
<evidence type="ECO:0000256" key="15">
    <source>
        <dbReference type="ARBA" id="ARBA00023180"/>
    </source>
</evidence>
<evidence type="ECO:0000259" key="23">
    <source>
        <dbReference type="PROSITE" id="PS50948"/>
    </source>
</evidence>
<keyword evidence="14" id="KW-0675">Receptor</keyword>
<comment type="catalytic activity">
    <reaction evidence="17 18">
        <text>L-seryl-[protein] + ATP = O-phospho-L-seryl-[protein] + ADP + H(+)</text>
        <dbReference type="Rhea" id="RHEA:17989"/>
        <dbReference type="Rhea" id="RHEA-COMP:9863"/>
        <dbReference type="Rhea" id="RHEA-COMP:11604"/>
        <dbReference type="ChEBI" id="CHEBI:15378"/>
        <dbReference type="ChEBI" id="CHEBI:29999"/>
        <dbReference type="ChEBI" id="CHEBI:30616"/>
        <dbReference type="ChEBI" id="CHEBI:83421"/>
        <dbReference type="ChEBI" id="CHEBI:456216"/>
        <dbReference type="EC" id="2.7.11.1"/>
    </reaction>
</comment>
<evidence type="ECO:0000313" key="25">
    <source>
        <dbReference type="Proteomes" id="UP000008022"/>
    </source>
</evidence>
<keyword evidence="25" id="KW-1185">Reference proteome</keyword>
<dbReference type="PROSITE" id="PS00107">
    <property type="entry name" value="PROTEIN_KINASE_ATP"/>
    <property type="match status" value="1"/>
</dbReference>
<dbReference type="SMART" id="SM00220">
    <property type="entry name" value="S_TKc"/>
    <property type="match status" value="1"/>
</dbReference>
<keyword evidence="11 20" id="KW-1133">Transmembrane helix</keyword>
<dbReference type="PROSITE" id="PS00108">
    <property type="entry name" value="PROTEIN_KINASE_ST"/>
    <property type="match status" value="1"/>
</dbReference>
<dbReference type="CDD" id="cd00053">
    <property type="entry name" value="EGF"/>
    <property type="match status" value="1"/>
</dbReference>
<keyword evidence="7" id="KW-0430">Lectin</keyword>
<dbReference type="GO" id="GO:0048544">
    <property type="term" value="P:recognition of pollen"/>
    <property type="evidence" value="ECO:0007669"/>
    <property type="project" value="InterPro"/>
</dbReference>
<dbReference type="InterPro" id="IPR003609">
    <property type="entry name" value="Pan_app"/>
</dbReference>
<evidence type="ECO:0000256" key="1">
    <source>
        <dbReference type="ARBA" id="ARBA00004479"/>
    </source>
</evidence>
<dbReference type="CDD" id="cd00028">
    <property type="entry name" value="B_lectin"/>
    <property type="match status" value="1"/>
</dbReference>
<dbReference type="Gramene" id="ORUFI12G05320.1">
    <property type="protein sequence ID" value="ORUFI12G05320.1"/>
    <property type="gene ID" value="ORUFI12G05320"/>
</dbReference>
<dbReference type="GO" id="GO:0005524">
    <property type="term" value="F:ATP binding"/>
    <property type="evidence" value="ECO:0007669"/>
    <property type="project" value="UniProtKB-UniRule"/>
</dbReference>
<comment type="subcellular location">
    <subcellularLocation>
        <location evidence="1">Membrane</location>
        <topology evidence="1">Single-pass type I membrane protein</topology>
    </subcellularLocation>
</comment>
<dbReference type="PANTHER" id="PTHR47974:SF22">
    <property type="entry name" value="RECEPTOR-LIKE SERINE_THREONINE-PROTEIN KINASE"/>
    <property type="match status" value="1"/>
</dbReference>
<evidence type="ECO:0000256" key="6">
    <source>
        <dbReference type="ARBA" id="ARBA00022729"/>
    </source>
</evidence>
<evidence type="ECO:0000256" key="20">
    <source>
        <dbReference type="SAM" id="Phobius"/>
    </source>
</evidence>
<evidence type="ECO:0000256" key="10">
    <source>
        <dbReference type="ARBA" id="ARBA00022840"/>
    </source>
</evidence>
<evidence type="ECO:0000256" key="14">
    <source>
        <dbReference type="ARBA" id="ARBA00023170"/>
    </source>
</evidence>
<dbReference type="Proteomes" id="UP000008022">
    <property type="component" value="Unassembled WGS sequence"/>
</dbReference>
<keyword evidence="12 20" id="KW-0472">Membrane</keyword>
<organism evidence="24 25">
    <name type="scientific">Oryza rufipogon</name>
    <name type="common">Brownbeard rice</name>
    <name type="synonym">Asian wild rice</name>
    <dbReference type="NCBI Taxonomy" id="4529"/>
    <lineage>
        <taxon>Eukaryota</taxon>
        <taxon>Viridiplantae</taxon>
        <taxon>Streptophyta</taxon>
        <taxon>Embryophyta</taxon>
        <taxon>Tracheophyta</taxon>
        <taxon>Spermatophyta</taxon>
        <taxon>Magnoliopsida</taxon>
        <taxon>Liliopsida</taxon>
        <taxon>Poales</taxon>
        <taxon>Poaceae</taxon>
        <taxon>BOP clade</taxon>
        <taxon>Oryzoideae</taxon>
        <taxon>Oryzeae</taxon>
        <taxon>Oryzinae</taxon>
        <taxon>Oryza</taxon>
    </lineage>
</organism>
<dbReference type="GO" id="GO:0004674">
    <property type="term" value="F:protein serine/threonine kinase activity"/>
    <property type="evidence" value="ECO:0007669"/>
    <property type="project" value="UniProtKB-KW"/>
</dbReference>
<keyword evidence="4 18" id="KW-0808">Transferase</keyword>
<dbReference type="Pfam" id="PF00954">
    <property type="entry name" value="S_locus_glycop"/>
    <property type="match status" value="1"/>
</dbReference>
<evidence type="ECO:0000256" key="2">
    <source>
        <dbReference type="ARBA" id="ARBA00022527"/>
    </source>
</evidence>
<dbReference type="Gene3D" id="2.90.10.10">
    <property type="entry name" value="Bulb-type lectin domain"/>
    <property type="match status" value="1"/>
</dbReference>
<keyword evidence="15" id="KW-0325">Glycoprotein</keyword>
<comment type="catalytic activity">
    <reaction evidence="16 18">
        <text>L-threonyl-[protein] + ATP = O-phospho-L-threonyl-[protein] + ADP + H(+)</text>
        <dbReference type="Rhea" id="RHEA:46608"/>
        <dbReference type="Rhea" id="RHEA-COMP:11060"/>
        <dbReference type="Rhea" id="RHEA-COMP:11605"/>
        <dbReference type="ChEBI" id="CHEBI:15378"/>
        <dbReference type="ChEBI" id="CHEBI:30013"/>
        <dbReference type="ChEBI" id="CHEBI:30616"/>
        <dbReference type="ChEBI" id="CHEBI:61977"/>
        <dbReference type="ChEBI" id="CHEBI:456216"/>
        <dbReference type="EC" id="2.7.11.1"/>
    </reaction>
</comment>
<dbReference type="FunFam" id="2.90.10.10:FF:000006">
    <property type="entry name" value="Serine/threonine-protein kinase"/>
    <property type="match status" value="1"/>
</dbReference>
<dbReference type="InterPro" id="IPR036426">
    <property type="entry name" value="Bulb-type_lectin_dom_sf"/>
</dbReference>
<evidence type="ECO:0000256" key="18">
    <source>
        <dbReference type="PIRNR" id="PIRNR000641"/>
    </source>
</evidence>
<evidence type="ECO:0000256" key="8">
    <source>
        <dbReference type="ARBA" id="ARBA00022741"/>
    </source>
</evidence>
<dbReference type="FunFam" id="3.30.200.20:FF:000059">
    <property type="entry name" value="S-receptor-like serine/threonine-protein kinase"/>
    <property type="match status" value="1"/>
</dbReference>
<protein>
    <recommendedName>
        <fullName evidence="18">Receptor-like serine/threonine-protein kinase</fullName>
        <ecNumber evidence="18">2.7.11.1</ecNumber>
    </recommendedName>
</protein>